<dbReference type="Gene3D" id="6.20.120.20">
    <property type="match status" value="1"/>
</dbReference>
<dbReference type="PANTHER" id="PTHR11764:SF20">
    <property type="entry name" value="LANOSTEROL SYNTHASE"/>
    <property type="match status" value="1"/>
</dbReference>
<feature type="domain" description="Speriolin C-terminal" evidence="14">
    <location>
        <begin position="1087"/>
        <end position="1232"/>
    </location>
</feature>
<feature type="domain" description="Squalene cyclase C-terminal" evidence="12">
    <location>
        <begin position="386"/>
        <end position="671"/>
    </location>
</feature>
<protein>
    <recommendedName>
        <fullName evidence="7">Lanosterol synthase</fullName>
        <ecNumber evidence="4">5.4.99.7</ecNumber>
    </recommendedName>
    <alternativeName>
        <fullName evidence="9">2,3-epoxysqualene--lanosterol cyclase</fullName>
    </alternativeName>
    <alternativeName>
        <fullName evidence="8">Oxidosqualene--lanosterol cyclase</fullName>
    </alternativeName>
</protein>
<comment type="similarity">
    <text evidence="1">Belongs to the terpene cyclase/mutase family.</text>
</comment>
<comment type="caution">
    <text evidence="15">The sequence shown here is derived from an EMBL/GenBank/DDBJ whole genome shotgun (WGS) entry which is preliminary data.</text>
</comment>
<evidence type="ECO:0000259" key="12">
    <source>
        <dbReference type="Pfam" id="PF13243"/>
    </source>
</evidence>
<dbReference type="AlphaFoldDB" id="V8P812"/>
<evidence type="ECO:0000256" key="8">
    <source>
        <dbReference type="ARBA" id="ARBA00076442"/>
    </source>
</evidence>
<organism evidence="15 16">
    <name type="scientific">Ophiophagus hannah</name>
    <name type="common">King cobra</name>
    <name type="synonym">Naja hannah</name>
    <dbReference type="NCBI Taxonomy" id="8665"/>
    <lineage>
        <taxon>Eukaryota</taxon>
        <taxon>Metazoa</taxon>
        <taxon>Chordata</taxon>
        <taxon>Craniata</taxon>
        <taxon>Vertebrata</taxon>
        <taxon>Euteleostomi</taxon>
        <taxon>Lepidosauria</taxon>
        <taxon>Squamata</taxon>
        <taxon>Bifurcata</taxon>
        <taxon>Unidentata</taxon>
        <taxon>Episquamata</taxon>
        <taxon>Toxicofera</taxon>
        <taxon>Serpentes</taxon>
        <taxon>Colubroidea</taxon>
        <taxon>Elapidae</taxon>
        <taxon>Elapinae</taxon>
        <taxon>Ophiophagus</taxon>
    </lineage>
</organism>
<keyword evidence="10" id="KW-0175">Coiled coil</keyword>
<feature type="coiled-coil region" evidence="10">
    <location>
        <begin position="818"/>
        <end position="845"/>
    </location>
</feature>
<dbReference type="Pfam" id="PF13249">
    <property type="entry name" value="SQHop_cyclase_N"/>
    <property type="match status" value="1"/>
</dbReference>
<dbReference type="Gene3D" id="1.50.10.20">
    <property type="match status" value="2"/>
</dbReference>
<comment type="pathway">
    <text evidence="6">Terpene metabolism; lanosterol biosynthesis; lanosterol from farnesyl diphosphate: step 3/3.</text>
</comment>
<evidence type="ECO:0000256" key="11">
    <source>
        <dbReference type="SAM" id="MobiDB-lite"/>
    </source>
</evidence>
<dbReference type="GO" id="GO:0005811">
    <property type="term" value="C:lipid droplet"/>
    <property type="evidence" value="ECO:0007669"/>
    <property type="project" value="InterPro"/>
</dbReference>
<keyword evidence="2" id="KW-0677">Repeat</keyword>
<evidence type="ECO:0000256" key="10">
    <source>
        <dbReference type="SAM" id="Coils"/>
    </source>
</evidence>
<dbReference type="GO" id="GO:0016104">
    <property type="term" value="P:triterpenoid biosynthetic process"/>
    <property type="evidence" value="ECO:0007669"/>
    <property type="project" value="InterPro"/>
</dbReference>
<dbReference type="PANTHER" id="PTHR11764">
    <property type="entry name" value="TERPENE CYCLASE/MUTASE FAMILY MEMBER"/>
    <property type="match status" value="1"/>
</dbReference>
<dbReference type="FunFam" id="1.50.10.20:FF:000002">
    <property type="entry name" value="Terpene cyclase/mutase family member"/>
    <property type="match status" value="1"/>
</dbReference>
<dbReference type="EMBL" id="AZIM01000611">
    <property type="protein sequence ID" value="ETE70121.1"/>
    <property type="molecule type" value="Genomic_DNA"/>
</dbReference>
<dbReference type="EC" id="5.4.99.7" evidence="4"/>
<dbReference type="PROSITE" id="PS01074">
    <property type="entry name" value="TERPENE_SYNTHASES"/>
    <property type="match status" value="1"/>
</dbReference>
<dbReference type="GO" id="GO:0006695">
    <property type="term" value="P:cholesterol biosynthetic process"/>
    <property type="evidence" value="ECO:0007669"/>
    <property type="project" value="TreeGrafter"/>
</dbReference>
<evidence type="ECO:0000256" key="5">
    <source>
        <dbReference type="ARBA" id="ARBA00055567"/>
    </source>
</evidence>
<comment type="function">
    <text evidence="5">Key enzyme in the cholesterol biosynthesis pathway. Catalyzes the cyclization of (S)-2,3 oxidosqualene to lanosterol, a reaction that forms the sterol nucleus. Through the production of lanosterol may regulate lens protein aggregation and increase transparency.</text>
</comment>
<sequence>MSEKSSTYLRRRGGPYKTEPATDLTRWRLSNEEGRQQWRYLADGEGVEREQTVLEAHSLGLDTTKVLPILPTACTAEEAALNGMKFFSVLQAEDGHWAEDYGGPLFLLPGLLIVCHVAKVPIPEASKKEMVRYLRSVQLPDGGWGLHIEDLSKVFSTALNYTAMRILGVSADDPDLVKARNNLHSKGGALGVASWGKFWLAVLNVYSWEGMNTLLPEMLFPSWMPANPSTLWCHCRQVYLPMAYCYGVRLTAEEDELILSLRQELYVQDYDSIDWPAQKNNTASGDLYTPHSWLLKVIYAITNIYEQFHSKKLRQRAVEELYDHIKADDLFTKFISIGPISKMINMLVRWHVEGEKSPAFQGHISRISDYLWLGLDGMKMQGTNGSQVWDTAFAVQAFLEAGAQEKPEFDSCLILAHQHLRIAQIPDNPPNYEKYYRQMNKGGFPFSTRDCGWIVADCTAEGLKSVILLQEKCPFIKEHIPPSRLFDAVNVLLNMQNADGDIMVDYTYVECTSAVMQALKLFHKCFPEHRALEIREHVDCLGGSEQRVDMLKRFPIVFSFLLREILQKGLRYCQKKQRADGSWEGSWGVCFTYGTWFGLEAHACMQQAYCDGVACQAVSRACEFLVSKQMEDGGWGEDFESCEQRRYVQSTASQIHNTCWALLGLMAASYSSYRNVFPIWTLGRFSSLYPASPLSGKCSAKAIRNGRKELAAEMTNGHSLGFAAFYPYFLWLLSFIYISSLSTICLPLEELVLLRSLLNPLDLCFLNACLLYVYTHSQKTHGLRVCLTMQKHTILIIDQEFYFRAITHLSAPMRKRRMTEEREWIKRIQEENAQLKNQIRLLRENYELRTLLSQQSENNNQAQFIAPQISPTYPDAGSLGKAAQSVRKDYNYSPHIFSKEANMSYPSTQSPIKLFHTDPVTVQSRNEDRKSAHISNIPYSTMPGKQREELTDISMLRKSWAPDGPFPGAHYKTGGLLNPKEKLNSSTLWPEESPSSKTHKEDAQVQMTFSNDVNIPKGRSPERQPCCLGANALDTSMDKTQLESQEMPRKKRVWFSDSPATDKLRKFHTFYLNDIEIAQNNKKNGRIVGEIAFQLDRRILAHVFPGITRLYGFTVSNIPEKIKQVSTRSLDGSLDEKKYRHITQRYHNLITRLEKMGYRTDVHPVFSEFLINTYGILKQRPDLSSNPTNDNPNDLRKMVIDIVPAKFLGDTLLLLNCLCELSKEDNKALFAW</sequence>
<evidence type="ECO:0000256" key="2">
    <source>
        <dbReference type="ARBA" id="ARBA00022737"/>
    </source>
</evidence>
<dbReference type="InterPro" id="IPR032696">
    <property type="entry name" value="SQ_cyclase_C"/>
</dbReference>
<dbReference type="InterPro" id="IPR032697">
    <property type="entry name" value="SQ_cyclase_N"/>
</dbReference>
<evidence type="ECO:0000259" key="14">
    <source>
        <dbReference type="Pfam" id="PF15059"/>
    </source>
</evidence>
<dbReference type="Pfam" id="PF15059">
    <property type="entry name" value="Speriolin_C"/>
    <property type="match status" value="1"/>
</dbReference>
<dbReference type="InterPro" id="IPR002365">
    <property type="entry name" value="Terpene_synthase_CS"/>
</dbReference>
<dbReference type="CDD" id="cd02892">
    <property type="entry name" value="SQCY_1"/>
    <property type="match status" value="1"/>
</dbReference>
<dbReference type="OrthoDB" id="21502at2759"/>
<feature type="domain" description="Squalene cyclase N-terminal" evidence="13">
    <location>
        <begin position="88"/>
        <end position="354"/>
    </location>
</feature>
<evidence type="ECO:0000259" key="13">
    <source>
        <dbReference type="Pfam" id="PF13249"/>
    </source>
</evidence>
<evidence type="ECO:0000256" key="7">
    <source>
        <dbReference type="ARBA" id="ARBA00070784"/>
    </source>
</evidence>
<evidence type="ECO:0000313" key="16">
    <source>
        <dbReference type="Proteomes" id="UP000018936"/>
    </source>
</evidence>
<dbReference type="Pfam" id="PF13243">
    <property type="entry name" value="SQHop_cyclase_C"/>
    <property type="match status" value="1"/>
</dbReference>
<evidence type="ECO:0000256" key="1">
    <source>
        <dbReference type="ARBA" id="ARBA00009755"/>
    </source>
</evidence>
<dbReference type="InterPro" id="IPR029384">
    <property type="entry name" value="Speriolin_C"/>
</dbReference>
<dbReference type="InterPro" id="IPR018333">
    <property type="entry name" value="Squalene_cyclase"/>
</dbReference>
<name>V8P812_OPHHA</name>
<keyword evidence="16" id="KW-1185">Reference proteome</keyword>
<keyword evidence="3" id="KW-0413">Isomerase</keyword>
<dbReference type="GO" id="GO:0000250">
    <property type="term" value="F:lanosterol synthase activity"/>
    <property type="evidence" value="ECO:0007669"/>
    <property type="project" value="UniProtKB-EC"/>
</dbReference>
<proteinExistence type="inferred from homology"/>
<evidence type="ECO:0000256" key="9">
    <source>
        <dbReference type="ARBA" id="ARBA00082002"/>
    </source>
</evidence>
<evidence type="ECO:0000313" key="15">
    <source>
        <dbReference type="EMBL" id="ETE70121.1"/>
    </source>
</evidence>
<feature type="non-terminal residue" evidence="15">
    <location>
        <position position="1"/>
    </location>
</feature>
<dbReference type="NCBIfam" id="TIGR01787">
    <property type="entry name" value="squalene_cyclas"/>
    <property type="match status" value="1"/>
</dbReference>
<accession>V8P812</accession>
<evidence type="ECO:0000256" key="6">
    <source>
        <dbReference type="ARBA" id="ARBA00060682"/>
    </source>
</evidence>
<dbReference type="InterPro" id="IPR008930">
    <property type="entry name" value="Terpenoid_cyclase/PrenylTrfase"/>
</dbReference>
<dbReference type="Proteomes" id="UP000018936">
    <property type="component" value="Unassembled WGS sequence"/>
</dbReference>
<evidence type="ECO:0000256" key="4">
    <source>
        <dbReference type="ARBA" id="ARBA00029485"/>
    </source>
</evidence>
<dbReference type="SUPFAM" id="SSF48239">
    <property type="entry name" value="Terpenoid cyclases/Protein prenyltransferases"/>
    <property type="match status" value="2"/>
</dbReference>
<feature type="region of interest" description="Disordered" evidence="11">
    <location>
        <begin position="1"/>
        <end position="21"/>
    </location>
</feature>
<gene>
    <name evidence="15" type="primary">LSS</name>
    <name evidence="15" type="ORF">L345_04070</name>
</gene>
<reference evidence="15 16" key="1">
    <citation type="journal article" date="2013" name="Proc. Natl. Acad. Sci. U.S.A.">
        <title>The king cobra genome reveals dynamic gene evolution and adaptation in the snake venom system.</title>
        <authorList>
            <person name="Vonk F.J."/>
            <person name="Casewell N.R."/>
            <person name="Henkel C.V."/>
            <person name="Heimberg A.M."/>
            <person name="Jansen H.J."/>
            <person name="McCleary R.J."/>
            <person name="Kerkkamp H.M."/>
            <person name="Vos R.A."/>
            <person name="Guerreiro I."/>
            <person name="Calvete J.J."/>
            <person name="Wuster W."/>
            <person name="Woods A.E."/>
            <person name="Logan J.M."/>
            <person name="Harrison R.A."/>
            <person name="Castoe T.A."/>
            <person name="de Koning A.P."/>
            <person name="Pollock D.D."/>
            <person name="Yandell M."/>
            <person name="Calderon D."/>
            <person name="Renjifo C."/>
            <person name="Currier R.B."/>
            <person name="Salgado D."/>
            <person name="Pla D."/>
            <person name="Sanz L."/>
            <person name="Hyder A.S."/>
            <person name="Ribeiro J.M."/>
            <person name="Arntzen J.W."/>
            <person name="van den Thillart G.E."/>
            <person name="Boetzer M."/>
            <person name="Pirovano W."/>
            <person name="Dirks R.P."/>
            <person name="Spaink H.P."/>
            <person name="Duboule D."/>
            <person name="McGlinn E."/>
            <person name="Kini R.M."/>
            <person name="Richardson M.K."/>
        </authorList>
    </citation>
    <scope>NUCLEOTIDE SEQUENCE</scope>
    <source>
        <tissue evidence="15">Blood</tissue>
    </source>
</reference>
<evidence type="ECO:0000256" key="3">
    <source>
        <dbReference type="ARBA" id="ARBA00023235"/>
    </source>
</evidence>